<dbReference type="GO" id="GO:0030313">
    <property type="term" value="C:cell envelope"/>
    <property type="evidence" value="ECO:0007669"/>
    <property type="project" value="UniProtKB-SubCell"/>
</dbReference>
<evidence type="ECO:0000256" key="5">
    <source>
        <dbReference type="SAM" id="SignalP"/>
    </source>
</evidence>
<keyword evidence="2" id="KW-0201">Cytochrome c-type biogenesis</keyword>
<dbReference type="Gene3D" id="3.40.30.10">
    <property type="entry name" value="Glutaredoxin"/>
    <property type="match status" value="1"/>
</dbReference>
<dbReference type="InterPro" id="IPR000866">
    <property type="entry name" value="AhpC/TSA"/>
</dbReference>
<dbReference type="PANTHER" id="PTHR42852">
    <property type="entry name" value="THIOL:DISULFIDE INTERCHANGE PROTEIN DSBE"/>
    <property type="match status" value="1"/>
</dbReference>
<evidence type="ECO:0000313" key="7">
    <source>
        <dbReference type="EMBL" id="KDR52607.1"/>
    </source>
</evidence>
<evidence type="ECO:0000256" key="4">
    <source>
        <dbReference type="ARBA" id="ARBA00023284"/>
    </source>
</evidence>
<dbReference type="GO" id="GO:0016209">
    <property type="term" value="F:antioxidant activity"/>
    <property type="evidence" value="ECO:0007669"/>
    <property type="project" value="InterPro"/>
</dbReference>
<sequence>MKGNNMKRLSLLTLLLGLVLQATATGMSVTGLVTDKNIKKLYLFIVEDEHYGYVQPVDSFKVEDGSFTYRNDTLTTRLFFMSPAFNPNEMESCFEQGAFLFLANGNNQLTVSRNGNGPIIVDNPNVKLNAQYALFKHQKDSAGNKHTLDSLDQMFYAARDRNDEREMQRIKSSTASIYDRAYEQLRQWLGNEIERHQGTAFGLYLYYTHRLQNVNITNRTDLAYARQIVEGSDAEAKQTWYYTLATQKLNALELTIVGQTAPAIVGEDKAGKSLSLSDFKGKYVLVDFWSSSCTWCRKETPILLKTFNAFKGKNFTILGVSTDFKKAEWLKAIKEDGAVWNHLLLKGNARKKVMDDYSIVSIPQILLVSPEGAIIAKDLRGNRIYEAVKKAVAK</sequence>
<accession>A0A069QIU5</accession>
<dbReference type="PANTHER" id="PTHR42852:SF6">
    <property type="entry name" value="THIOL:DISULFIDE INTERCHANGE PROTEIN DSBE"/>
    <property type="match status" value="1"/>
</dbReference>
<dbReference type="AlphaFoldDB" id="A0A069QIU5"/>
<keyword evidence="8" id="KW-1185">Reference proteome</keyword>
<dbReference type="Pfam" id="PF00578">
    <property type="entry name" value="AhpC-TSA"/>
    <property type="match status" value="1"/>
</dbReference>
<dbReference type="PATRIC" id="fig|1122985.7.peg.1360"/>
<dbReference type="eggNOG" id="COG0526">
    <property type="taxonomic scope" value="Bacteria"/>
</dbReference>
<reference evidence="7 8" key="1">
    <citation type="submission" date="2013-08" db="EMBL/GenBank/DDBJ databases">
        <authorList>
            <person name="Weinstock G."/>
            <person name="Sodergren E."/>
            <person name="Wylie T."/>
            <person name="Fulton L."/>
            <person name="Fulton R."/>
            <person name="Fronick C."/>
            <person name="O'Laughlin M."/>
            <person name="Godfrey J."/>
            <person name="Miner T."/>
            <person name="Herter B."/>
            <person name="Appelbaum E."/>
            <person name="Cordes M."/>
            <person name="Lek S."/>
            <person name="Wollam A."/>
            <person name="Pepin K.H."/>
            <person name="Palsikar V.B."/>
            <person name="Mitreva M."/>
            <person name="Wilson R.K."/>
        </authorList>
    </citation>
    <scope>NUCLEOTIDE SEQUENCE [LARGE SCALE GENOMIC DNA]</scope>
    <source>
        <strain evidence="7 8">ATCC 15930</strain>
    </source>
</reference>
<feature type="domain" description="Thioredoxin" evidence="6">
    <location>
        <begin position="255"/>
        <end position="394"/>
    </location>
</feature>
<keyword evidence="4" id="KW-0676">Redox-active center</keyword>
<dbReference type="InterPro" id="IPR050553">
    <property type="entry name" value="Thioredoxin_ResA/DsbE_sf"/>
</dbReference>
<dbReference type="Proteomes" id="UP000027442">
    <property type="component" value="Unassembled WGS sequence"/>
</dbReference>
<dbReference type="PROSITE" id="PS51352">
    <property type="entry name" value="THIOREDOXIN_2"/>
    <property type="match status" value="1"/>
</dbReference>
<dbReference type="CDD" id="cd02966">
    <property type="entry name" value="TlpA_like_family"/>
    <property type="match status" value="1"/>
</dbReference>
<dbReference type="GO" id="GO:0017004">
    <property type="term" value="P:cytochrome complex assembly"/>
    <property type="evidence" value="ECO:0007669"/>
    <property type="project" value="UniProtKB-KW"/>
</dbReference>
<evidence type="ECO:0000313" key="8">
    <source>
        <dbReference type="Proteomes" id="UP000027442"/>
    </source>
</evidence>
<comment type="subcellular location">
    <subcellularLocation>
        <location evidence="1">Cell envelope</location>
    </subcellularLocation>
</comment>
<evidence type="ECO:0000259" key="6">
    <source>
        <dbReference type="PROSITE" id="PS51352"/>
    </source>
</evidence>
<dbReference type="EMBL" id="JNGW01000050">
    <property type="protein sequence ID" value="KDR52607.1"/>
    <property type="molecule type" value="Genomic_DNA"/>
</dbReference>
<dbReference type="InterPro" id="IPR013766">
    <property type="entry name" value="Thioredoxin_domain"/>
</dbReference>
<dbReference type="GO" id="GO:0016491">
    <property type="term" value="F:oxidoreductase activity"/>
    <property type="evidence" value="ECO:0007669"/>
    <property type="project" value="InterPro"/>
</dbReference>
<dbReference type="InterPro" id="IPR036249">
    <property type="entry name" value="Thioredoxin-like_sf"/>
</dbReference>
<proteinExistence type="predicted"/>
<gene>
    <name evidence="7" type="ORF">HMPREF1991_01312</name>
</gene>
<keyword evidence="3" id="KW-1015">Disulfide bond</keyword>
<organism evidence="7 8">
    <name type="scientific">Hoylesella loescheii DSM 19665 = JCM 12249 = ATCC 15930</name>
    <dbReference type="NCBI Taxonomy" id="1122985"/>
    <lineage>
        <taxon>Bacteria</taxon>
        <taxon>Pseudomonadati</taxon>
        <taxon>Bacteroidota</taxon>
        <taxon>Bacteroidia</taxon>
        <taxon>Bacteroidales</taxon>
        <taxon>Prevotellaceae</taxon>
        <taxon>Hoylesella</taxon>
    </lineage>
</organism>
<dbReference type="HOGENOM" id="CLU_042529_1_0_10"/>
<comment type="caution">
    <text evidence="7">The sequence shown here is derived from an EMBL/GenBank/DDBJ whole genome shotgun (WGS) entry which is preliminary data.</text>
</comment>
<keyword evidence="5" id="KW-0732">Signal</keyword>
<dbReference type="SUPFAM" id="SSF52833">
    <property type="entry name" value="Thioredoxin-like"/>
    <property type="match status" value="1"/>
</dbReference>
<evidence type="ECO:0000256" key="3">
    <source>
        <dbReference type="ARBA" id="ARBA00023157"/>
    </source>
</evidence>
<evidence type="ECO:0000256" key="2">
    <source>
        <dbReference type="ARBA" id="ARBA00022748"/>
    </source>
</evidence>
<protein>
    <submittedName>
        <fullName evidence="7">Antioxidant, AhpC/TSA family</fullName>
    </submittedName>
</protein>
<feature type="signal peptide" evidence="5">
    <location>
        <begin position="1"/>
        <end position="24"/>
    </location>
</feature>
<feature type="chain" id="PRO_5001665381" evidence="5">
    <location>
        <begin position="25"/>
        <end position="394"/>
    </location>
</feature>
<name>A0A069QIU5_HOYLO</name>
<evidence type="ECO:0000256" key="1">
    <source>
        <dbReference type="ARBA" id="ARBA00004196"/>
    </source>
</evidence>